<name>A0AAV7JSL8_9METZ</name>
<keyword evidence="8 10" id="KW-0472">Membrane</keyword>
<dbReference type="GO" id="GO:0034625">
    <property type="term" value="P:fatty acid elongation, monounsaturated fatty acid"/>
    <property type="evidence" value="ECO:0007669"/>
    <property type="project" value="TreeGrafter"/>
</dbReference>
<comment type="similarity">
    <text evidence="10">Belongs to the ELO family.</text>
</comment>
<dbReference type="GO" id="GO:0042761">
    <property type="term" value="P:very long-chain fatty acid biosynthetic process"/>
    <property type="evidence" value="ECO:0007669"/>
    <property type="project" value="TreeGrafter"/>
</dbReference>
<gene>
    <name evidence="11" type="ORF">LOD99_5097</name>
</gene>
<dbReference type="EMBL" id="JAKMXF010000303">
    <property type="protein sequence ID" value="KAI6651489.1"/>
    <property type="molecule type" value="Genomic_DNA"/>
</dbReference>
<accession>A0AAV7JSL8</accession>
<evidence type="ECO:0000256" key="3">
    <source>
        <dbReference type="ARBA" id="ARBA00022679"/>
    </source>
</evidence>
<evidence type="ECO:0000256" key="5">
    <source>
        <dbReference type="ARBA" id="ARBA00022832"/>
    </source>
</evidence>
<evidence type="ECO:0000256" key="9">
    <source>
        <dbReference type="ARBA" id="ARBA00023160"/>
    </source>
</evidence>
<feature type="transmembrane region" description="Helical" evidence="10">
    <location>
        <begin position="255"/>
        <end position="279"/>
    </location>
</feature>
<comment type="subcellular location">
    <subcellularLocation>
        <location evidence="1">Membrane</location>
        <topology evidence="1">Multi-pass membrane protein</topology>
    </subcellularLocation>
</comment>
<dbReference type="EC" id="2.3.1.199" evidence="10"/>
<evidence type="ECO:0000313" key="11">
    <source>
        <dbReference type="EMBL" id="KAI6651489.1"/>
    </source>
</evidence>
<dbReference type="GO" id="GO:0009922">
    <property type="term" value="F:fatty acid elongase activity"/>
    <property type="evidence" value="ECO:0007669"/>
    <property type="project" value="UniProtKB-EC"/>
</dbReference>
<keyword evidence="4 10" id="KW-0812">Transmembrane</keyword>
<feature type="transmembrane region" description="Helical" evidence="10">
    <location>
        <begin position="91"/>
        <end position="110"/>
    </location>
</feature>
<feature type="transmembrane region" description="Helical" evidence="10">
    <location>
        <begin position="56"/>
        <end position="79"/>
    </location>
</feature>
<comment type="caution">
    <text evidence="10">Lacks conserved residue(s) required for the propagation of feature annotation.</text>
</comment>
<feature type="transmembrane region" description="Helical" evidence="10">
    <location>
        <begin position="145"/>
        <end position="163"/>
    </location>
</feature>
<organism evidence="11 12">
    <name type="scientific">Oopsacas minuta</name>
    <dbReference type="NCBI Taxonomy" id="111878"/>
    <lineage>
        <taxon>Eukaryota</taxon>
        <taxon>Metazoa</taxon>
        <taxon>Porifera</taxon>
        <taxon>Hexactinellida</taxon>
        <taxon>Hexasterophora</taxon>
        <taxon>Lyssacinosida</taxon>
        <taxon>Leucopsacidae</taxon>
        <taxon>Oopsacas</taxon>
    </lineage>
</organism>
<protein>
    <recommendedName>
        <fullName evidence="10">Elongation of very long chain fatty acids protein</fullName>
        <ecNumber evidence="10">2.3.1.199</ecNumber>
    </recommendedName>
    <alternativeName>
        <fullName evidence="10">Very-long-chain 3-oxoacyl-CoA synthase</fullName>
    </alternativeName>
</protein>
<comment type="caution">
    <text evidence="11">The sequence shown here is derived from an EMBL/GenBank/DDBJ whole genome shotgun (WGS) entry which is preliminary data.</text>
</comment>
<keyword evidence="12" id="KW-1185">Reference proteome</keyword>
<dbReference type="InterPro" id="IPR002076">
    <property type="entry name" value="ELO_fam"/>
</dbReference>
<dbReference type="GO" id="GO:0005789">
    <property type="term" value="C:endoplasmic reticulum membrane"/>
    <property type="evidence" value="ECO:0007669"/>
    <property type="project" value="TreeGrafter"/>
</dbReference>
<dbReference type="GO" id="GO:0030148">
    <property type="term" value="P:sphingolipid biosynthetic process"/>
    <property type="evidence" value="ECO:0007669"/>
    <property type="project" value="TreeGrafter"/>
</dbReference>
<dbReference type="GO" id="GO:0019367">
    <property type="term" value="P:fatty acid elongation, saturated fatty acid"/>
    <property type="evidence" value="ECO:0007669"/>
    <property type="project" value="TreeGrafter"/>
</dbReference>
<keyword evidence="9 10" id="KW-0275">Fatty acid biosynthesis</keyword>
<keyword evidence="5 10" id="KW-0276">Fatty acid metabolism</keyword>
<dbReference type="GO" id="GO:0034626">
    <property type="term" value="P:fatty acid elongation, polyunsaturated fatty acid"/>
    <property type="evidence" value="ECO:0007669"/>
    <property type="project" value="TreeGrafter"/>
</dbReference>
<evidence type="ECO:0000256" key="8">
    <source>
        <dbReference type="ARBA" id="ARBA00023136"/>
    </source>
</evidence>
<evidence type="ECO:0000256" key="4">
    <source>
        <dbReference type="ARBA" id="ARBA00022692"/>
    </source>
</evidence>
<keyword evidence="6 10" id="KW-1133">Transmembrane helix</keyword>
<evidence type="ECO:0000313" key="12">
    <source>
        <dbReference type="Proteomes" id="UP001165289"/>
    </source>
</evidence>
<proteinExistence type="inferred from homology"/>
<comment type="catalytic activity">
    <reaction evidence="10">
        <text>a very-long-chain acyl-CoA + malonyl-CoA + H(+) = a very-long-chain 3-oxoacyl-CoA + CO2 + CoA</text>
        <dbReference type="Rhea" id="RHEA:32727"/>
        <dbReference type="ChEBI" id="CHEBI:15378"/>
        <dbReference type="ChEBI" id="CHEBI:16526"/>
        <dbReference type="ChEBI" id="CHEBI:57287"/>
        <dbReference type="ChEBI" id="CHEBI:57384"/>
        <dbReference type="ChEBI" id="CHEBI:90725"/>
        <dbReference type="ChEBI" id="CHEBI:90736"/>
        <dbReference type="EC" id="2.3.1.199"/>
    </reaction>
</comment>
<dbReference type="PANTHER" id="PTHR11157:SF170">
    <property type="entry name" value="ELONGATION OF VERY LONG CHAIN FATTY ACIDS PROTEIN 2-LIKE"/>
    <property type="match status" value="1"/>
</dbReference>
<dbReference type="PANTHER" id="PTHR11157">
    <property type="entry name" value="FATTY ACID ACYL TRANSFERASE-RELATED"/>
    <property type="match status" value="1"/>
</dbReference>
<reference evidence="11 12" key="1">
    <citation type="journal article" date="2023" name="BMC Biol.">
        <title>The compact genome of the sponge Oopsacas minuta (Hexactinellida) is lacking key metazoan core genes.</title>
        <authorList>
            <person name="Santini S."/>
            <person name="Schenkelaars Q."/>
            <person name="Jourda C."/>
            <person name="Duchesne M."/>
            <person name="Belahbib H."/>
            <person name="Rocher C."/>
            <person name="Selva M."/>
            <person name="Riesgo A."/>
            <person name="Vervoort M."/>
            <person name="Leys S.P."/>
            <person name="Kodjabachian L."/>
            <person name="Le Bivic A."/>
            <person name="Borchiellini C."/>
            <person name="Claverie J.M."/>
            <person name="Renard E."/>
        </authorList>
    </citation>
    <scope>NUCLEOTIDE SEQUENCE [LARGE SCALE GENOMIC DNA]</scope>
    <source>
        <strain evidence="11">SPO-2</strain>
    </source>
</reference>
<evidence type="ECO:0000256" key="6">
    <source>
        <dbReference type="ARBA" id="ARBA00022989"/>
    </source>
</evidence>
<evidence type="ECO:0000256" key="10">
    <source>
        <dbReference type="RuleBase" id="RU361115"/>
    </source>
</evidence>
<dbReference type="AlphaFoldDB" id="A0AAV7JSL8"/>
<dbReference type="Pfam" id="PF01151">
    <property type="entry name" value="ELO"/>
    <property type="match status" value="1"/>
</dbReference>
<keyword evidence="7 10" id="KW-0443">Lipid metabolism</keyword>
<keyword evidence="3 10" id="KW-0808">Transferase</keyword>
<dbReference type="Proteomes" id="UP001165289">
    <property type="component" value="Unassembled WGS sequence"/>
</dbReference>
<keyword evidence="2 10" id="KW-0444">Lipid biosynthesis</keyword>
<evidence type="ECO:0000256" key="1">
    <source>
        <dbReference type="ARBA" id="ARBA00004141"/>
    </source>
</evidence>
<evidence type="ECO:0000256" key="7">
    <source>
        <dbReference type="ARBA" id="ARBA00023098"/>
    </source>
</evidence>
<sequence>MAGVEMMPGSEWLPKDRYLNTSSIGRLFSEMEMITLDPFEMYRVALELEDPRTKDWFLMSSPFPTFFLVALYMLIILLGPTLMKNRKEWDLQFVLFFYNFAMVGLSTYIATEAFFGAQEVEYSWLCQPMIYSTHPGHMRVANALWWYYFSKCIEFLDTIFFILRKKNNQITFLHIYHHATMFAIWWMGIAWVAATLGAILNSIVHIVMYTYYGLSSFKGLRPFLWWKRYLTELQLAQFGSGVVLGAYTIGTNCNFPMWMQFTFVTYAITFLILFGNFYYQTYIKRRRPVKKVETNGQMANKNGKVVSEIEITE</sequence>
<evidence type="ECO:0000256" key="2">
    <source>
        <dbReference type="ARBA" id="ARBA00022516"/>
    </source>
</evidence>